<dbReference type="Pfam" id="PF00583">
    <property type="entry name" value="Acetyltransf_1"/>
    <property type="match status" value="1"/>
</dbReference>
<protein>
    <recommendedName>
        <fullName evidence="1">N-acetyltransferase domain-containing protein</fullName>
    </recommendedName>
</protein>
<dbReference type="Gene3D" id="3.40.630.30">
    <property type="match status" value="1"/>
</dbReference>
<organism evidence="2 3">
    <name type="scientific">Tengunoibacter tsumagoiensis</name>
    <dbReference type="NCBI Taxonomy" id="2014871"/>
    <lineage>
        <taxon>Bacteria</taxon>
        <taxon>Bacillati</taxon>
        <taxon>Chloroflexota</taxon>
        <taxon>Ktedonobacteria</taxon>
        <taxon>Ktedonobacterales</taxon>
        <taxon>Dictyobacteraceae</taxon>
        <taxon>Tengunoibacter</taxon>
    </lineage>
</organism>
<dbReference type="OrthoDB" id="8453373at2"/>
<dbReference type="EMBL" id="BIFR01000001">
    <property type="protein sequence ID" value="GCE14149.1"/>
    <property type="molecule type" value="Genomic_DNA"/>
</dbReference>
<sequence length="285" mass="31341">MSITLRQLSDVDLSIAEAIMQAAYGYSTPQQRNLARYLSLQPDGWLLACLDQRPVGVGGVINYGSFAYLGSMSVLPTVQRQGIGRALLQAFLNWLDEWGCPTVLLDASSAGADLYKKFAFVPEGEVAQWRRQADLSTVELETFSPGITSFQLKDLPAVTAFDAAYFGAGRAAVLAAYLREYPERALIHRTPEGKISGYLIAQKSIIGPWLAENPEDAERLLQSALAFPYTQAPMISAPTENKAATSLLTCYGFQIERTLLHMRRGEPAILRDRSSMYGQTNYTLG</sequence>
<evidence type="ECO:0000313" key="2">
    <source>
        <dbReference type="EMBL" id="GCE14149.1"/>
    </source>
</evidence>
<dbReference type="Gene3D" id="3.40.630.90">
    <property type="match status" value="1"/>
</dbReference>
<dbReference type="SUPFAM" id="SSF55729">
    <property type="entry name" value="Acyl-CoA N-acyltransferases (Nat)"/>
    <property type="match status" value="1"/>
</dbReference>
<dbReference type="PROSITE" id="PS51186">
    <property type="entry name" value="GNAT"/>
    <property type="match status" value="1"/>
</dbReference>
<dbReference type="GO" id="GO:0016747">
    <property type="term" value="F:acyltransferase activity, transferring groups other than amino-acyl groups"/>
    <property type="evidence" value="ECO:0007669"/>
    <property type="project" value="InterPro"/>
</dbReference>
<evidence type="ECO:0000313" key="3">
    <source>
        <dbReference type="Proteomes" id="UP000287352"/>
    </source>
</evidence>
<dbReference type="AlphaFoldDB" id="A0A402A512"/>
<dbReference type="CDD" id="cd04301">
    <property type="entry name" value="NAT_SF"/>
    <property type="match status" value="1"/>
</dbReference>
<keyword evidence="3" id="KW-1185">Reference proteome</keyword>
<dbReference type="InterPro" id="IPR052729">
    <property type="entry name" value="Acyl/Acetyltrans_Enzymes"/>
</dbReference>
<dbReference type="InterPro" id="IPR041496">
    <property type="entry name" value="YitH/HolE_GNAT"/>
</dbReference>
<feature type="domain" description="N-acetyltransferase" evidence="1">
    <location>
        <begin position="3"/>
        <end position="141"/>
    </location>
</feature>
<dbReference type="InterPro" id="IPR000182">
    <property type="entry name" value="GNAT_dom"/>
</dbReference>
<gene>
    <name evidence="2" type="ORF">KTT_40080</name>
</gene>
<dbReference type="RefSeq" id="WP_126581620.1">
    <property type="nucleotide sequence ID" value="NZ_BIFR01000001.1"/>
</dbReference>
<dbReference type="Pfam" id="PF18014">
    <property type="entry name" value="Acetyltransf_18"/>
    <property type="match status" value="1"/>
</dbReference>
<dbReference type="PANTHER" id="PTHR47237">
    <property type="entry name" value="SLL0310 PROTEIN"/>
    <property type="match status" value="1"/>
</dbReference>
<evidence type="ECO:0000259" key="1">
    <source>
        <dbReference type="PROSITE" id="PS51186"/>
    </source>
</evidence>
<dbReference type="PANTHER" id="PTHR47237:SF2">
    <property type="entry name" value="BLL4206 PROTEIN"/>
    <property type="match status" value="1"/>
</dbReference>
<name>A0A402A512_9CHLR</name>
<accession>A0A402A512</accession>
<dbReference type="InterPro" id="IPR016181">
    <property type="entry name" value="Acyl_CoA_acyltransferase"/>
</dbReference>
<dbReference type="Proteomes" id="UP000287352">
    <property type="component" value="Unassembled WGS sequence"/>
</dbReference>
<reference evidence="3" key="1">
    <citation type="submission" date="2018-12" db="EMBL/GenBank/DDBJ databases">
        <title>Tengunoibacter tsumagoiensis gen. nov., sp. nov., Dictyobacter kobayashii sp. nov., D. alpinus sp. nov., and D. joshuensis sp. nov. and description of Dictyobacteraceae fam. nov. within the order Ktedonobacterales isolated from Tengu-no-mugimeshi.</title>
        <authorList>
            <person name="Wang C.M."/>
            <person name="Zheng Y."/>
            <person name="Sakai Y."/>
            <person name="Toyoda A."/>
            <person name="Minakuchi Y."/>
            <person name="Abe K."/>
            <person name="Yokota A."/>
            <person name="Yabe S."/>
        </authorList>
    </citation>
    <scope>NUCLEOTIDE SEQUENCE [LARGE SCALE GENOMIC DNA]</scope>
    <source>
        <strain evidence="3">Uno3</strain>
    </source>
</reference>
<comment type="caution">
    <text evidence="2">The sequence shown here is derived from an EMBL/GenBank/DDBJ whole genome shotgun (WGS) entry which is preliminary data.</text>
</comment>
<proteinExistence type="predicted"/>